<name>A0A166TWX4_9AGAM</name>
<accession>A0A166TWX4</accession>
<evidence type="ECO:0000313" key="2">
    <source>
        <dbReference type="EMBL" id="KZP31074.1"/>
    </source>
</evidence>
<evidence type="ECO:0000313" key="3">
    <source>
        <dbReference type="Proteomes" id="UP000076532"/>
    </source>
</evidence>
<gene>
    <name evidence="2" type="ORF">FIBSPDRAFT_71088</name>
</gene>
<feature type="region of interest" description="Disordered" evidence="1">
    <location>
        <begin position="106"/>
        <end position="178"/>
    </location>
</feature>
<protein>
    <submittedName>
        <fullName evidence="2">Uncharacterized protein</fullName>
    </submittedName>
</protein>
<feature type="region of interest" description="Disordered" evidence="1">
    <location>
        <begin position="1"/>
        <end position="58"/>
    </location>
</feature>
<keyword evidence="3" id="KW-1185">Reference proteome</keyword>
<feature type="compositionally biased region" description="Low complexity" evidence="1">
    <location>
        <begin position="1"/>
        <end position="14"/>
    </location>
</feature>
<sequence length="195" mass="22228">MTLTRSTTTSSARTCRPRSRMRTRNSEARSRGDSYTCSNGTQARWERKMRRGRQDWSAGARRGSWRVELYVKLYPDQPTKLPPAVWAPGLVVVPNVGLREHEMEQFEDDPLEYPPPRMSPRSARPPPPCSRRSPGADTKRRRRGSWVSGSTWARGVPAHEGREWVEGEGQRGVPAHGGCYPRETARESWLHFALC</sequence>
<feature type="compositionally biased region" description="Basic and acidic residues" evidence="1">
    <location>
        <begin position="157"/>
        <end position="169"/>
    </location>
</feature>
<feature type="compositionally biased region" description="Polar residues" evidence="1">
    <location>
        <begin position="33"/>
        <end position="42"/>
    </location>
</feature>
<dbReference type="EMBL" id="KV417491">
    <property type="protein sequence ID" value="KZP31074.1"/>
    <property type="molecule type" value="Genomic_DNA"/>
</dbReference>
<evidence type="ECO:0000256" key="1">
    <source>
        <dbReference type="SAM" id="MobiDB-lite"/>
    </source>
</evidence>
<organism evidence="2 3">
    <name type="scientific">Athelia psychrophila</name>
    <dbReference type="NCBI Taxonomy" id="1759441"/>
    <lineage>
        <taxon>Eukaryota</taxon>
        <taxon>Fungi</taxon>
        <taxon>Dikarya</taxon>
        <taxon>Basidiomycota</taxon>
        <taxon>Agaricomycotina</taxon>
        <taxon>Agaricomycetes</taxon>
        <taxon>Agaricomycetidae</taxon>
        <taxon>Atheliales</taxon>
        <taxon>Atheliaceae</taxon>
        <taxon>Athelia</taxon>
    </lineage>
</organism>
<dbReference type="AlphaFoldDB" id="A0A166TWX4"/>
<dbReference type="Proteomes" id="UP000076532">
    <property type="component" value="Unassembled WGS sequence"/>
</dbReference>
<proteinExistence type="predicted"/>
<reference evidence="2 3" key="1">
    <citation type="journal article" date="2016" name="Mol. Biol. Evol.">
        <title>Comparative Genomics of Early-Diverging Mushroom-Forming Fungi Provides Insights into the Origins of Lignocellulose Decay Capabilities.</title>
        <authorList>
            <person name="Nagy L.G."/>
            <person name="Riley R."/>
            <person name="Tritt A."/>
            <person name="Adam C."/>
            <person name="Daum C."/>
            <person name="Floudas D."/>
            <person name="Sun H."/>
            <person name="Yadav J.S."/>
            <person name="Pangilinan J."/>
            <person name="Larsson K.H."/>
            <person name="Matsuura K."/>
            <person name="Barry K."/>
            <person name="Labutti K."/>
            <person name="Kuo R."/>
            <person name="Ohm R.A."/>
            <person name="Bhattacharya S.S."/>
            <person name="Shirouzu T."/>
            <person name="Yoshinaga Y."/>
            <person name="Martin F.M."/>
            <person name="Grigoriev I.V."/>
            <person name="Hibbett D.S."/>
        </authorList>
    </citation>
    <scope>NUCLEOTIDE SEQUENCE [LARGE SCALE GENOMIC DNA]</scope>
    <source>
        <strain evidence="2 3">CBS 109695</strain>
    </source>
</reference>
<feature type="compositionally biased region" description="Pro residues" evidence="1">
    <location>
        <begin position="112"/>
        <end position="129"/>
    </location>
</feature>